<gene>
    <name evidence="3" type="ORF">ACFQ1E_10555</name>
</gene>
<comment type="caution">
    <text evidence="3">The sequence shown here is derived from an EMBL/GenBank/DDBJ whole genome shotgun (WGS) entry which is preliminary data.</text>
</comment>
<keyword evidence="4" id="KW-1185">Reference proteome</keyword>
<accession>A0ABW3H5X4</accession>
<dbReference type="EMBL" id="JBHTJG010000004">
    <property type="protein sequence ID" value="MFD0946778.1"/>
    <property type="molecule type" value="Genomic_DNA"/>
</dbReference>
<evidence type="ECO:0000256" key="1">
    <source>
        <dbReference type="ARBA" id="ARBA00007689"/>
    </source>
</evidence>
<dbReference type="SUPFAM" id="SSF54909">
    <property type="entry name" value="Dimeric alpha+beta barrel"/>
    <property type="match status" value="1"/>
</dbReference>
<dbReference type="InterPro" id="IPR011008">
    <property type="entry name" value="Dimeric_a/b-barrel"/>
</dbReference>
<protein>
    <submittedName>
        <fullName evidence="3">YciI family protein</fullName>
    </submittedName>
</protein>
<dbReference type="Pfam" id="PF03795">
    <property type="entry name" value="YCII"/>
    <property type="match status" value="1"/>
</dbReference>
<reference evidence="4" key="1">
    <citation type="journal article" date="2019" name="Int. J. Syst. Evol. Microbiol.">
        <title>The Global Catalogue of Microorganisms (GCM) 10K type strain sequencing project: providing services to taxonomists for standard genome sequencing and annotation.</title>
        <authorList>
            <consortium name="The Broad Institute Genomics Platform"/>
            <consortium name="The Broad Institute Genome Sequencing Center for Infectious Disease"/>
            <person name="Wu L."/>
            <person name="Ma J."/>
        </authorList>
    </citation>
    <scope>NUCLEOTIDE SEQUENCE [LARGE SCALE GENOMIC DNA]</scope>
    <source>
        <strain evidence="4">CCUG 62982</strain>
    </source>
</reference>
<dbReference type="PANTHER" id="PTHR37828">
    <property type="entry name" value="GSR2449 PROTEIN"/>
    <property type="match status" value="1"/>
</dbReference>
<evidence type="ECO:0000259" key="2">
    <source>
        <dbReference type="Pfam" id="PF03795"/>
    </source>
</evidence>
<dbReference type="Proteomes" id="UP001596977">
    <property type="component" value="Unassembled WGS sequence"/>
</dbReference>
<name>A0ABW3H5X4_9SPHN</name>
<organism evidence="3 4">
    <name type="scientific">Sphingomonas canadensis</name>
    <dbReference type="NCBI Taxonomy" id="1219257"/>
    <lineage>
        <taxon>Bacteria</taxon>
        <taxon>Pseudomonadati</taxon>
        <taxon>Pseudomonadota</taxon>
        <taxon>Alphaproteobacteria</taxon>
        <taxon>Sphingomonadales</taxon>
        <taxon>Sphingomonadaceae</taxon>
        <taxon>Sphingomonas</taxon>
    </lineage>
</organism>
<dbReference type="InterPro" id="IPR005545">
    <property type="entry name" value="YCII"/>
</dbReference>
<dbReference type="RefSeq" id="WP_264944122.1">
    <property type="nucleotide sequence ID" value="NZ_JAPDRA010000004.1"/>
</dbReference>
<dbReference type="Gene3D" id="3.30.70.1060">
    <property type="entry name" value="Dimeric alpha+beta barrel"/>
    <property type="match status" value="1"/>
</dbReference>
<dbReference type="PANTHER" id="PTHR37828:SF1">
    <property type="entry name" value="YCII-RELATED DOMAIN-CONTAINING PROTEIN"/>
    <property type="match status" value="1"/>
</dbReference>
<comment type="similarity">
    <text evidence="1">Belongs to the YciI family.</text>
</comment>
<proteinExistence type="inferred from homology"/>
<sequence>MIVATVRYLAAPEAVAALREPHVEWLKDAIAEGRVLAAGRQVPPVGGMILARGTIDAVRAWSATDPFVTGGVAEYLLTEVAVTLVAPGLETLAP</sequence>
<evidence type="ECO:0000313" key="4">
    <source>
        <dbReference type="Proteomes" id="UP001596977"/>
    </source>
</evidence>
<feature type="domain" description="YCII-related" evidence="2">
    <location>
        <begin position="13"/>
        <end position="79"/>
    </location>
</feature>
<evidence type="ECO:0000313" key="3">
    <source>
        <dbReference type="EMBL" id="MFD0946778.1"/>
    </source>
</evidence>